<sequence length="109" mass="12044">MAVLEASVVLPRLNIKSLHPAMTPMTTIAAHPKNMAGEVGVHQVMTVSPHIDDGMSIPKQCHLLLWPPDLPVPSKEQPVDCQRITLSLCIPVQGPYITMQLNRNSFRPF</sequence>
<dbReference type="AlphaFoldDB" id="A0A6G0X0J3"/>
<keyword evidence="2" id="KW-1185">Reference proteome</keyword>
<evidence type="ECO:0000313" key="2">
    <source>
        <dbReference type="Proteomes" id="UP000481153"/>
    </source>
</evidence>
<gene>
    <name evidence="1" type="ORF">Ae201684_009639</name>
</gene>
<dbReference type="Proteomes" id="UP000481153">
    <property type="component" value="Unassembled WGS sequence"/>
</dbReference>
<proteinExistence type="predicted"/>
<comment type="caution">
    <text evidence="1">The sequence shown here is derived from an EMBL/GenBank/DDBJ whole genome shotgun (WGS) entry which is preliminary data.</text>
</comment>
<accession>A0A6G0X0J3</accession>
<organism evidence="1 2">
    <name type="scientific">Aphanomyces euteiches</name>
    <dbReference type="NCBI Taxonomy" id="100861"/>
    <lineage>
        <taxon>Eukaryota</taxon>
        <taxon>Sar</taxon>
        <taxon>Stramenopiles</taxon>
        <taxon>Oomycota</taxon>
        <taxon>Saprolegniomycetes</taxon>
        <taxon>Saprolegniales</taxon>
        <taxon>Verrucalvaceae</taxon>
        <taxon>Aphanomyces</taxon>
    </lineage>
</organism>
<reference evidence="1 2" key="1">
    <citation type="submission" date="2019-07" db="EMBL/GenBank/DDBJ databases">
        <title>Genomics analysis of Aphanomyces spp. identifies a new class of oomycete effector associated with host adaptation.</title>
        <authorList>
            <person name="Gaulin E."/>
        </authorList>
    </citation>
    <scope>NUCLEOTIDE SEQUENCE [LARGE SCALE GENOMIC DNA]</scope>
    <source>
        <strain evidence="1 2">ATCC 201684</strain>
    </source>
</reference>
<evidence type="ECO:0000313" key="1">
    <source>
        <dbReference type="EMBL" id="KAF0733392.1"/>
    </source>
</evidence>
<dbReference type="EMBL" id="VJMJ01000122">
    <property type="protein sequence ID" value="KAF0733392.1"/>
    <property type="molecule type" value="Genomic_DNA"/>
</dbReference>
<protein>
    <submittedName>
        <fullName evidence="1">Uncharacterized protein</fullName>
    </submittedName>
</protein>
<name>A0A6G0X0J3_9STRA</name>